<feature type="signal peptide" evidence="2">
    <location>
        <begin position="1"/>
        <end position="23"/>
    </location>
</feature>
<comment type="caution">
    <text evidence="3">The sequence shown here is derived from an EMBL/GenBank/DDBJ whole genome shotgun (WGS) entry which is preliminary data.</text>
</comment>
<accession>A0A2P7S1E8</accession>
<dbReference type="OrthoDB" id="8402860at2"/>
<evidence type="ECO:0000256" key="1">
    <source>
        <dbReference type="SAM" id="MobiDB-lite"/>
    </source>
</evidence>
<dbReference type="AlphaFoldDB" id="A0A2P7S1E8"/>
<name>A0A2P7S1E8_9HYPH</name>
<feature type="chain" id="PRO_5015113539" description="Exopolysaccharide production protein YjbE" evidence="2">
    <location>
        <begin position="24"/>
        <end position="114"/>
    </location>
</feature>
<keyword evidence="4" id="KW-1185">Reference proteome</keyword>
<dbReference type="PROSITE" id="PS51257">
    <property type="entry name" value="PROKAR_LIPOPROTEIN"/>
    <property type="match status" value="1"/>
</dbReference>
<sequence length="114" mass="11883">MKSTIAILAACSLTALTTWPTLAACPDKTTTSSTDSSGKPRTGISKDGTHAPLEKNKNDQQANKQPQEGGDTMPLATEQGGGNKDLATSQQDVEAQQKHGKTAAAQADQNKCKD</sequence>
<evidence type="ECO:0000313" key="3">
    <source>
        <dbReference type="EMBL" id="PSJ56271.1"/>
    </source>
</evidence>
<feature type="compositionally biased region" description="Basic and acidic residues" evidence="1">
    <location>
        <begin position="47"/>
        <end position="58"/>
    </location>
</feature>
<dbReference type="Proteomes" id="UP000240653">
    <property type="component" value="Unassembled WGS sequence"/>
</dbReference>
<feature type="compositionally biased region" description="Low complexity" evidence="1">
    <location>
        <begin position="22"/>
        <end position="37"/>
    </location>
</feature>
<evidence type="ECO:0008006" key="5">
    <source>
        <dbReference type="Google" id="ProtNLM"/>
    </source>
</evidence>
<gene>
    <name evidence="3" type="ORF">C7I85_25220</name>
</gene>
<proteinExistence type="predicted"/>
<reference evidence="3 4" key="1">
    <citation type="submission" date="2018-03" db="EMBL/GenBank/DDBJ databases">
        <title>The draft genome of Mesorhizobium soli JCM 19897.</title>
        <authorList>
            <person name="Li L."/>
            <person name="Liu L."/>
            <person name="Liang L."/>
            <person name="Wang T."/>
            <person name="Zhang X."/>
        </authorList>
    </citation>
    <scope>NUCLEOTIDE SEQUENCE [LARGE SCALE GENOMIC DNA]</scope>
    <source>
        <strain evidence="3 4">JCM 19897</strain>
    </source>
</reference>
<feature type="region of interest" description="Disordered" evidence="1">
    <location>
        <begin position="22"/>
        <end position="114"/>
    </location>
</feature>
<evidence type="ECO:0000256" key="2">
    <source>
        <dbReference type="SAM" id="SignalP"/>
    </source>
</evidence>
<dbReference type="EMBL" id="PXYL01000019">
    <property type="protein sequence ID" value="PSJ56271.1"/>
    <property type="molecule type" value="Genomic_DNA"/>
</dbReference>
<organism evidence="3 4">
    <name type="scientific">Pseudaminobacter soli</name>
    <name type="common">ex Li et al. 2025</name>
    <dbReference type="NCBI Taxonomy" id="1295366"/>
    <lineage>
        <taxon>Bacteria</taxon>
        <taxon>Pseudomonadati</taxon>
        <taxon>Pseudomonadota</taxon>
        <taxon>Alphaproteobacteria</taxon>
        <taxon>Hyphomicrobiales</taxon>
        <taxon>Phyllobacteriaceae</taxon>
        <taxon>Pseudaminobacter</taxon>
    </lineage>
</organism>
<protein>
    <recommendedName>
        <fullName evidence="5">Exopolysaccharide production protein YjbE</fullName>
    </recommendedName>
</protein>
<dbReference type="RefSeq" id="WP_106726760.1">
    <property type="nucleotide sequence ID" value="NZ_PXYL01000019.1"/>
</dbReference>
<keyword evidence="2" id="KW-0732">Signal</keyword>
<evidence type="ECO:0000313" key="4">
    <source>
        <dbReference type="Proteomes" id="UP000240653"/>
    </source>
</evidence>